<evidence type="ECO:0000259" key="1">
    <source>
        <dbReference type="PROSITE" id="PS50925"/>
    </source>
</evidence>
<keyword evidence="3" id="KW-1185">Reference proteome</keyword>
<gene>
    <name evidence="2" type="ORF">ACFS25_26430</name>
</gene>
<feature type="domain" description="BLUF" evidence="1">
    <location>
        <begin position="3"/>
        <end position="94"/>
    </location>
</feature>
<proteinExistence type="predicted"/>
<organism evidence="2 3">
    <name type="scientific">Spirosoma flavum</name>
    <dbReference type="NCBI Taxonomy" id="2048557"/>
    <lineage>
        <taxon>Bacteria</taxon>
        <taxon>Pseudomonadati</taxon>
        <taxon>Bacteroidota</taxon>
        <taxon>Cytophagia</taxon>
        <taxon>Cytophagales</taxon>
        <taxon>Cytophagaceae</taxon>
        <taxon>Spirosoma</taxon>
    </lineage>
</organism>
<name>A0ABW6ASE9_9BACT</name>
<accession>A0ABW6ASE9</accession>
<evidence type="ECO:0000313" key="3">
    <source>
        <dbReference type="Proteomes" id="UP001597512"/>
    </source>
</evidence>
<sequence>MIDHCIVYVSSSVELLREVDLSTLLLQSRQDNALAGITGVLLCLNGRIIQVLEGNQEAIEALYNRIKQDRRHTNVTTMFSHPIKQRLFASWSMGYETLTARQLEEITVVVNLDNEQETVFKAAGATILTMVKAFYESNRTH</sequence>
<dbReference type="Gene3D" id="3.30.70.100">
    <property type="match status" value="1"/>
</dbReference>
<dbReference type="InterPro" id="IPR007024">
    <property type="entry name" value="BLUF_domain"/>
</dbReference>
<dbReference type="PROSITE" id="PS50925">
    <property type="entry name" value="BLUF"/>
    <property type="match status" value="1"/>
</dbReference>
<evidence type="ECO:0000313" key="2">
    <source>
        <dbReference type="EMBL" id="MFD2937338.1"/>
    </source>
</evidence>
<dbReference type="RefSeq" id="WP_381507240.1">
    <property type="nucleotide sequence ID" value="NZ_JBHUOM010000025.1"/>
</dbReference>
<dbReference type="SMART" id="SM01034">
    <property type="entry name" value="BLUF"/>
    <property type="match status" value="1"/>
</dbReference>
<dbReference type="EMBL" id="JBHUOM010000025">
    <property type="protein sequence ID" value="MFD2937338.1"/>
    <property type="molecule type" value="Genomic_DNA"/>
</dbReference>
<protein>
    <submittedName>
        <fullName evidence="2">BLUF domain-containing protein</fullName>
    </submittedName>
</protein>
<dbReference type="InterPro" id="IPR036046">
    <property type="entry name" value="Acylphosphatase-like_dom_sf"/>
</dbReference>
<reference evidence="3" key="1">
    <citation type="journal article" date="2019" name="Int. J. Syst. Evol. Microbiol.">
        <title>The Global Catalogue of Microorganisms (GCM) 10K type strain sequencing project: providing services to taxonomists for standard genome sequencing and annotation.</title>
        <authorList>
            <consortium name="The Broad Institute Genomics Platform"/>
            <consortium name="The Broad Institute Genome Sequencing Center for Infectious Disease"/>
            <person name="Wu L."/>
            <person name="Ma J."/>
        </authorList>
    </citation>
    <scope>NUCLEOTIDE SEQUENCE [LARGE SCALE GENOMIC DNA]</scope>
    <source>
        <strain evidence="3">KCTC 52490</strain>
    </source>
</reference>
<dbReference type="Proteomes" id="UP001597512">
    <property type="component" value="Unassembled WGS sequence"/>
</dbReference>
<dbReference type="SUPFAM" id="SSF54975">
    <property type="entry name" value="Acylphosphatase/BLUF domain-like"/>
    <property type="match status" value="1"/>
</dbReference>
<comment type="caution">
    <text evidence="2">The sequence shown here is derived from an EMBL/GenBank/DDBJ whole genome shotgun (WGS) entry which is preliminary data.</text>
</comment>
<dbReference type="Pfam" id="PF04940">
    <property type="entry name" value="BLUF"/>
    <property type="match status" value="1"/>
</dbReference>